<organism evidence="2 3">
    <name type="scientific">Aspergillus fijiensis CBS 313.89</name>
    <dbReference type="NCBI Taxonomy" id="1448319"/>
    <lineage>
        <taxon>Eukaryota</taxon>
        <taxon>Fungi</taxon>
        <taxon>Dikarya</taxon>
        <taxon>Ascomycota</taxon>
        <taxon>Pezizomycotina</taxon>
        <taxon>Eurotiomycetes</taxon>
        <taxon>Eurotiomycetidae</taxon>
        <taxon>Eurotiales</taxon>
        <taxon>Aspergillaceae</taxon>
        <taxon>Aspergillus</taxon>
    </lineage>
</organism>
<accession>A0A8G1REE6</accession>
<feature type="compositionally biased region" description="Low complexity" evidence="1">
    <location>
        <begin position="41"/>
        <end position="54"/>
    </location>
</feature>
<protein>
    <submittedName>
        <fullName evidence="2">Uncharacterized protein</fullName>
    </submittedName>
</protein>
<gene>
    <name evidence="2" type="ORF">BO72DRAFT_453729</name>
</gene>
<name>A0A8G1REE6_9EURO</name>
<dbReference type="VEuPathDB" id="FungiDB:BO72DRAFT_453729"/>
<evidence type="ECO:0000256" key="1">
    <source>
        <dbReference type="SAM" id="MobiDB-lite"/>
    </source>
</evidence>
<evidence type="ECO:0000313" key="3">
    <source>
        <dbReference type="Proteomes" id="UP000249789"/>
    </source>
</evidence>
<feature type="region of interest" description="Disordered" evidence="1">
    <location>
        <begin position="28"/>
        <end position="54"/>
    </location>
</feature>
<dbReference type="RefSeq" id="XP_040795396.1">
    <property type="nucleotide sequence ID" value="XM_040946049.1"/>
</dbReference>
<sequence>MDDKAEIMYEYSKTTPTKEPIRENVAVSSSTNAQIRQTPIPEASPATLPSATAPTHYAPSKDVTLSARHITLAMTAQKLRRPFDQVPMAKTIRDLSGGMVQSTTIVLVRG</sequence>
<proteinExistence type="predicted"/>
<dbReference type="OrthoDB" id="10566906at2759"/>
<keyword evidence="3" id="KW-1185">Reference proteome</keyword>
<dbReference type="GeneID" id="63863382"/>
<evidence type="ECO:0000313" key="2">
    <source>
        <dbReference type="EMBL" id="RAK71384.1"/>
    </source>
</evidence>
<dbReference type="AlphaFoldDB" id="A0A8G1REE6"/>
<feature type="compositionally biased region" description="Polar residues" evidence="1">
    <location>
        <begin position="28"/>
        <end position="37"/>
    </location>
</feature>
<dbReference type="EMBL" id="KZ824723">
    <property type="protein sequence ID" value="RAK71384.1"/>
    <property type="molecule type" value="Genomic_DNA"/>
</dbReference>
<reference evidence="2 3" key="1">
    <citation type="submission" date="2018-02" db="EMBL/GenBank/DDBJ databases">
        <title>The genomes of Aspergillus section Nigri reveals drivers in fungal speciation.</title>
        <authorList>
            <consortium name="DOE Joint Genome Institute"/>
            <person name="Vesth T.C."/>
            <person name="Nybo J."/>
            <person name="Theobald S."/>
            <person name="Brandl J."/>
            <person name="Frisvad J.C."/>
            <person name="Nielsen K.F."/>
            <person name="Lyhne E.K."/>
            <person name="Kogle M.E."/>
            <person name="Kuo A."/>
            <person name="Riley R."/>
            <person name="Clum A."/>
            <person name="Nolan M."/>
            <person name="Lipzen A."/>
            <person name="Salamov A."/>
            <person name="Henrissat B."/>
            <person name="Wiebenga A."/>
            <person name="De vries R.P."/>
            <person name="Grigoriev I.V."/>
            <person name="Mortensen U.H."/>
            <person name="Andersen M.R."/>
            <person name="Baker S.E."/>
        </authorList>
    </citation>
    <scope>NUCLEOTIDE SEQUENCE [LARGE SCALE GENOMIC DNA]</scope>
    <source>
        <strain evidence="2 3">CBS 313.89</strain>
    </source>
</reference>
<dbReference type="Proteomes" id="UP000249789">
    <property type="component" value="Unassembled WGS sequence"/>
</dbReference>